<dbReference type="Proteomes" id="UP000070121">
    <property type="component" value="Unassembled WGS sequence"/>
</dbReference>
<protein>
    <submittedName>
        <fullName evidence="1">Uncharacterized protein</fullName>
    </submittedName>
</protein>
<keyword evidence="2" id="KW-1185">Reference proteome</keyword>
<dbReference type="OrthoDB" id="4841229at2759"/>
<name>A0A135RUT9_9PEZI</name>
<dbReference type="EMBL" id="JFFI01002668">
    <property type="protein sequence ID" value="KXH27463.1"/>
    <property type="molecule type" value="Genomic_DNA"/>
</dbReference>
<sequence length="240" mass="26419">MSTSATASTNAYALMGAPRLCVSTQIANALLVAITPAFTIDDLPQIVVGLKRYVLETQLSRRRGRGRSSWIRDHGDFLVEVIQGRSGTSFWSYRRCDAKGAPRVFGAVTTSAAQEHLLRISATSDEDSDGSYPPFSATASPSSPFKRVRLINTSILKAKITTMRDLCVASVVSAGLPFIHFENAFLQQIFRYHSTEVAGEVPWGRTAIRDHLGDLLRHGEALMKSELRRAASKIYLLFDL</sequence>
<organism evidence="1 2">
    <name type="scientific">Colletotrichum salicis</name>
    <dbReference type="NCBI Taxonomy" id="1209931"/>
    <lineage>
        <taxon>Eukaryota</taxon>
        <taxon>Fungi</taxon>
        <taxon>Dikarya</taxon>
        <taxon>Ascomycota</taxon>
        <taxon>Pezizomycotina</taxon>
        <taxon>Sordariomycetes</taxon>
        <taxon>Hypocreomycetidae</taxon>
        <taxon>Glomerellales</taxon>
        <taxon>Glomerellaceae</taxon>
        <taxon>Colletotrichum</taxon>
        <taxon>Colletotrichum acutatum species complex</taxon>
    </lineage>
</organism>
<accession>A0A135RUT9</accession>
<dbReference type="STRING" id="1209931.A0A135RUT9"/>
<dbReference type="AlphaFoldDB" id="A0A135RUT9"/>
<gene>
    <name evidence="1" type="ORF">CSAL01_13597</name>
</gene>
<comment type="caution">
    <text evidence="1">The sequence shown here is derived from an EMBL/GenBank/DDBJ whole genome shotgun (WGS) entry which is preliminary data.</text>
</comment>
<proteinExistence type="predicted"/>
<evidence type="ECO:0000313" key="2">
    <source>
        <dbReference type="Proteomes" id="UP000070121"/>
    </source>
</evidence>
<evidence type="ECO:0000313" key="1">
    <source>
        <dbReference type="EMBL" id="KXH27463.1"/>
    </source>
</evidence>
<reference evidence="1 2" key="1">
    <citation type="submission" date="2014-02" db="EMBL/GenBank/DDBJ databases">
        <title>The genome sequence of Colletotrichum salicis CBS 607.94.</title>
        <authorList>
            <person name="Baroncelli R."/>
            <person name="Thon M.R."/>
        </authorList>
    </citation>
    <scope>NUCLEOTIDE SEQUENCE [LARGE SCALE GENOMIC DNA]</scope>
    <source>
        <strain evidence="1 2">CBS 607.94</strain>
    </source>
</reference>